<dbReference type="Pfam" id="PF11361">
    <property type="entry name" value="DUF3159"/>
    <property type="match status" value="1"/>
</dbReference>
<dbReference type="EMBL" id="JBHTHX010000623">
    <property type="protein sequence ID" value="MFD0886486.1"/>
    <property type="molecule type" value="Genomic_DNA"/>
</dbReference>
<organism evidence="2 3">
    <name type="scientific">Streptosporangium algeriense</name>
    <dbReference type="NCBI Taxonomy" id="1682748"/>
    <lineage>
        <taxon>Bacteria</taxon>
        <taxon>Bacillati</taxon>
        <taxon>Actinomycetota</taxon>
        <taxon>Actinomycetes</taxon>
        <taxon>Streptosporangiales</taxon>
        <taxon>Streptosporangiaceae</taxon>
        <taxon>Streptosporangium</taxon>
    </lineage>
</organism>
<feature type="transmembrane region" description="Helical" evidence="1">
    <location>
        <begin position="173"/>
        <end position="194"/>
    </location>
</feature>
<reference evidence="3" key="1">
    <citation type="journal article" date="2019" name="Int. J. Syst. Evol. Microbiol.">
        <title>The Global Catalogue of Microorganisms (GCM) 10K type strain sequencing project: providing services to taxonomists for standard genome sequencing and annotation.</title>
        <authorList>
            <consortium name="The Broad Institute Genomics Platform"/>
            <consortium name="The Broad Institute Genome Sequencing Center for Infectious Disease"/>
            <person name="Wu L."/>
            <person name="Ma J."/>
        </authorList>
    </citation>
    <scope>NUCLEOTIDE SEQUENCE [LARGE SCALE GENOMIC DNA]</scope>
    <source>
        <strain evidence="3">CCUG 62974</strain>
    </source>
</reference>
<gene>
    <name evidence="2" type="ORF">ACFQ08_18230</name>
</gene>
<feature type="transmembrane region" description="Helical" evidence="1">
    <location>
        <begin position="71"/>
        <end position="88"/>
    </location>
</feature>
<feature type="transmembrane region" description="Helical" evidence="1">
    <location>
        <begin position="94"/>
        <end position="115"/>
    </location>
</feature>
<evidence type="ECO:0000313" key="2">
    <source>
        <dbReference type="EMBL" id="MFD0886486.1"/>
    </source>
</evidence>
<dbReference type="InterPro" id="IPR016566">
    <property type="entry name" value="UCP010219"/>
</dbReference>
<comment type="caution">
    <text evidence="2">The sequence shown here is derived from an EMBL/GenBank/DDBJ whole genome shotgun (WGS) entry which is preliminary data.</text>
</comment>
<keyword evidence="1" id="KW-0472">Membrane</keyword>
<sequence>MNLTMLTRRSLSLFAAVGGWRTLAEAVASRALFLVAYLTSGRVPTSALIAVGGVFAFAVARVWTDRKYWQAAGGLLVVGVSAFLAGSTGRGVDFYLVGVLTSVVGGVVFLASMLVRWPVIGLALEATGDDRFGWRRDRARQRRYQKCTAVFLAKFAIGTALMVPLYLSGQVVALGIASTLLTTPATAACAYLSWRILRAEADPRGRVTP</sequence>
<keyword evidence="1" id="KW-0812">Transmembrane</keyword>
<feature type="transmembrane region" description="Helical" evidence="1">
    <location>
        <begin position="34"/>
        <end position="59"/>
    </location>
</feature>
<keyword evidence="1" id="KW-1133">Transmembrane helix</keyword>
<accession>A0ABW3DTV5</accession>
<feature type="transmembrane region" description="Helical" evidence="1">
    <location>
        <begin position="147"/>
        <end position="167"/>
    </location>
</feature>
<protein>
    <submittedName>
        <fullName evidence="2">DUF3159 domain-containing protein</fullName>
    </submittedName>
</protein>
<evidence type="ECO:0000256" key="1">
    <source>
        <dbReference type="SAM" id="Phobius"/>
    </source>
</evidence>
<evidence type="ECO:0000313" key="3">
    <source>
        <dbReference type="Proteomes" id="UP001597024"/>
    </source>
</evidence>
<keyword evidence="3" id="KW-1185">Reference proteome</keyword>
<proteinExistence type="predicted"/>
<dbReference type="Proteomes" id="UP001597024">
    <property type="component" value="Unassembled WGS sequence"/>
</dbReference>
<name>A0ABW3DTV5_9ACTN</name>